<evidence type="ECO:0000313" key="1">
    <source>
        <dbReference type="EMBL" id="XOU13313.1"/>
    </source>
</evidence>
<reference evidence="1" key="1">
    <citation type="submission" date="2024-11" db="EMBL/GenBank/DDBJ databases">
        <title>Sequencing of Borrelia variable plasmids from multiple Borrelia sensu lato isolates.</title>
        <authorList>
            <person name="Mongodin E.F."/>
            <person name="Rudenko N."/>
            <person name="Fraser C.M."/>
            <person name="Schutzer S."/>
            <person name="Luft B."/>
            <person name="Morgan R."/>
            <person name="Casjens S."/>
            <person name="Qiu W."/>
        </authorList>
    </citation>
    <scope>NUCLEOTIDE SEQUENCE</scope>
    <source>
        <strain evidence="1">21038</strain>
    </source>
</reference>
<keyword evidence="1" id="KW-0614">Plasmid</keyword>
<protein>
    <submittedName>
        <fullName evidence="1">Erp family outer-surface lipoprotein</fullName>
    </submittedName>
</protein>
<accession>A0ACD5G6E7</accession>
<keyword evidence="2" id="KW-1185">Reference proteome</keyword>
<sequence length="220" mass="24831">MNKIIKMLIICFTFALIISCKNFSRDKDVKSLEQDLKKQVKGFLDTKKEELFRGFEPGAKVKPKDEELMQVDEQSNGELKVKKIEFSKFTVKIRNKDNGSWTDLGSLVVEKEEYGIATGLNNDNQGGGHTATFFSLEKPEVNNFVKAMTEGGSFKASLYYGYKNEQSNTADGIQNKEIKTKIEKIDGVEHITFSGDKIKDPGDQIAEYAIPLEELKNNLK</sequence>
<evidence type="ECO:0000313" key="2">
    <source>
        <dbReference type="Proteomes" id="UP001305787"/>
    </source>
</evidence>
<gene>
    <name evidence="1" type="ORF">QIA45_05555</name>
</gene>
<proteinExistence type="predicted"/>
<organism evidence="1 2">
    <name type="scientific">Borrelia andersonii</name>
    <name type="common">Borreliella andersonii</name>
    <dbReference type="NCBI Taxonomy" id="42109"/>
    <lineage>
        <taxon>Bacteria</taxon>
        <taxon>Pseudomonadati</taxon>
        <taxon>Spirochaetota</taxon>
        <taxon>Spirochaetia</taxon>
        <taxon>Spirochaetales</taxon>
        <taxon>Borreliaceae</taxon>
        <taxon>Borreliella</taxon>
    </lineage>
</organism>
<dbReference type="EMBL" id="CP179266">
    <property type="protein sequence ID" value="XOU13313.1"/>
    <property type="molecule type" value="Genomic_DNA"/>
</dbReference>
<keyword evidence="1" id="KW-0449">Lipoprotein</keyword>
<name>A0ACD5G6E7_BORAD</name>
<dbReference type="Proteomes" id="UP001305787">
    <property type="component" value="Plasmid cp32-7"/>
</dbReference>
<geneLocation type="plasmid" evidence="1 2">
    <name>cp32-7</name>
</geneLocation>